<dbReference type="GO" id="GO:0034709">
    <property type="term" value="C:methylosome"/>
    <property type="evidence" value="ECO:0007669"/>
    <property type="project" value="TreeGrafter"/>
</dbReference>
<dbReference type="InterPro" id="IPR036322">
    <property type="entry name" value="WD40_repeat_dom_sf"/>
</dbReference>
<dbReference type="PANTHER" id="PTHR46853:SF1">
    <property type="entry name" value="METHYLOSOME PROTEIN 50"/>
    <property type="match status" value="1"/>
</dbReference>
<dbReference type="Pfam" id="PF00400">
    <property type="entry name" value="WD40"/>
    <property type="match status" value="2"/>
</dbReference>
<evidence type="ECO:0000256" key="4">
    <source>
        <dbReference type="ARBA" id="ARBA00022737"/>
    </source>
</evidence>
<dbReference type="PROSITE" id="PS50294">
    <property type="entry name" value="WD_REPEATS_REGION"/>
    <property type="match status" value="2"/>
</dbReference>
<evidence type="ECO:0000256" key="3">
    <source>
        <dbReference type="ARBA" id="ARBA00022574"/>
    </source>
</evidence>
<dbReference type="GO" id="GO:0007309">
    <property type="term" value="P:oocyte axis specification"/>
    <property type="evidence" value="ECO:0007669"/>
    <property type="project" value="TreeGrafter"/>
</dbReference>
<evidence type="ECO:0000313" key="6">
    <source>
        <dbReference type="EMBL" id="JAP73257.1"/>
    </source>
</evidence>
<feature type="repeat" description="WD" evidence="5">
    <location>
        <begin position="146"/>
        <end position="187"/>
    </location>
</feature>
<evidence type="ECO:0000256" key="2">
    <source>
        <dbReference type="ARBA" id="ARBA00022490"/>
    </source>
</evidence>
<evidence type="ECO:0000256" key="1">
    <source>
        <dbReference type="ARBA" id="ARBA00004496"/>
    </source>
</evidence>
<dbReference type="SMART" id="SM00320">
    <property type="entry name" value="WD40"/>
    <property type="match status" value="4"/>
</dbReference>
<dbReference type="InterPro" id="IPR052139">
    <property type="entry name" value="Methylosome_Comp_WDR77"/>
</dbReference>
<reference evidence="6" key="1">
    <citation type="submission" date="2016-02" db="EMBL/GenBank/DDBJ databases">
        <title>RNAseq analyses of the midgut from blood- or serum-fed Ixodes ricinus ticks.</title>
        <authorList>
            <person name="Perner J."/>
            <person name="Provaznik J."/>
            <person name="Schrenkova J."/>
            <person name="Urbanova V."/>
            <person name="Ribeiro J.M."/>
            <person name="Kopacek P."/>
        </authorList>
    </citation>
    <scope>NUCLEOTIDE SEQUENCE</scope>
    <source>
        <tissue evidence="6">Gut</tissue>
    </source>
</reference>
<feature type="repeat" description="WD" evidence="5">
    <location>
        <begin position="103"/>
        <end position="144"/>
    </location>
</feature>
<dbReference type="InterPro" id="IPR019775">
    <property type="entry name" value="WD40_repeat_CS"/>
</dbReference>
<keyword evidence="3 5" id="KW-0853">WD repeat</keyword>
<dbReference type="Gene3D" id="2.130.10.10">
    <property type="entry name" value="YVTN repeat-like/Quinoprotein amine dehydrogenase"/>
    <property type="match status" value="1"/>
</dbReference>
<protein>
    <submittedName>
        <fullName evidence="6">Putative wd40 domain protein</fullName>
    </submittedName>
</protein>
<keyword evidence="2" id="KW-0963">Cytoplasm</keyword>
<comment type="subcellular location">
    <subcellularLocation>
        <location evidence="1">Cytoplasm</location>
    </subcellularLocation>
</comment>
<sequence>MAGERSGGPCIDDIKLCKDECLVVACNGLTGSRWHGSVQLHRSPGSVGSGECLASQVADSTVAALVVLTPTSFLAGLDSGALELLRLTKEGEGVPEIESLFYQCDHDAGLTSLALSTDGCRLASAGWDHSIKIWDLRSMQCTKTYVSAHADVVWKVAFSADPHVFISCGRDGQVRSWDIRLSRPATILGHCPSVPRALDWQPQSPSTYAVGLECGQVVVRDLRQPGSDVTLLRPHRRPIHRLLFCPVRPSWLASCADDCLVALADTSRTKDHLVYKSQEHTEFVRGLAWDSGRLLSSGWDGRVHVHAGMAPSMQLASGEA</sequence>
<accession>A0A131Y318</accession>
<dbReference type="SUPFAM" id="SSF50978">
    <property type="entry name" value="WD40 repeat-like"/>
    <property type="match status" value="1"/>
</dbReference>
<dbReference type="InterPro" id="IPR001680">
    <property type="entry name" value="WD40_rpt"/>
</dbReference>
<dbReference type="EMBL" id="GEFM01002539">
    <property type="protein sequence ID" value="JAP73257.1"/>
    <property type="molecule type" value="mRNA"/>
</dbReference>
<organism evidence="6">
    <name type="scientific">Ixodes ricinus</name>
    <name type="common">Common tick</name>
    <name type="synonym">Acarus ricinus</name>
    <dbReference type="NCBI Taxonomy" id="34613"/>
    <lineage>
        <taxon>Eukaryota</taxon>
        <taxon>Metazoa</taxon>
        <taxon>Ecdysozoa</taxon>
        <taxon>Arthropoda</taxon>
        <taxon>Chelicerata</taxon>
        <taxon>Arachnida</taxon>
        <taxon>Acari</taxon>
        <taxon>Parasitiformes</taxon>
        <taxon>Ixodida</taxon>
        <taxon>Ixodoidea</taxon>
        <taxon>Ixodidae</taxon>
        <taxon>Ixodinae</taxon>
        <taxon>Ixodes</taxon>
    </lineage>
</organism>
<dbReference type="PANTHER" id="PTHR46853">
    <property type="entry name" value="METHYLOSOME PROTEIN 50"/>
    <property type="match status" value="1"/>
</dbReference>
<dbReference type="PROSITE" id="PS00678">
    <property type="entry name" value="WD_REPEATS_1"/>
    <property type="match status" value="1"/>
</dbReference>
<dbReference type="AlphaFoldDB" id="A0A131Y318"/>
<dbReference type="InterPro" id="IPR015943">
    <property type="entry name" value="WD40/YVTN_repeat-like_dom_sf"/>
</dbReference>
<evidence type="ECO:0000256" key="5">
    <source>
        <dbReference type="PROSITE-ProRule" id="PRU00221"/>
    </source>
</evidence>
<dbReference type="PROSITE" id="PS50082">
    <property type="entry name" value="WD_REPEATS_2"/>
    <property type="match status" value="2"/>
</dbReference>
<name>A0A131Y318_IXORI</name>
<proteinExistence type="evidence at transcript level"/>
<keyword evidence="4" id="KW-0677">Repeat</keyword>